<name>A0A517R9D2_9PLAN</name>
<dbReference type="PANTHER" id="PTHR37690">
    <property type="entry name" value="CHORISMATE DEHYDRATASE"/>
    <property type="match status" value="1"/>
</dbReference>
<comment type="catalytic activity">
    <reaction evidence="4">
        <text>chorismate = 3-[(1-carboxyvinyl)-oxy]benzoate + H2O</text>
        <dbReference type="Rhea" id="RHEA:40051"/>
        <dbReference type="ChEBI" id="CHEBI:15377"/>
        <dbReference type="ChEBI" id="CHEBI:29748"/>
        <dbReference type="ChEBI" id="CHEBI:76981"/>
        <dbReference type="EC" id="4.2.1.151"/>
    </reaction>
</comment>
<proteinExistence type="inferred from homology"/>
<comment type="function">
    <text evidence="4">Catalyzes the dehydration of chorismate into 3-[(1-carboxyvinyl)oxy]benzoate, a step in the biosynthesis of menaquinone (MK, vitamin K2).</text>
</comment>
<dbReference type="SUPFAM" id="SSF53850">
    <property type="entry name" value="Periplasmic binding protein-like II"/>
    <property type="match status" value="1"/>
</dbReference>
<keyword evidence="2 4" id="KW-0474">Menaquinone biosynthesis</keyword>
<evidence type="ECO:0000313" key="6">
    <source>
        <dbReference type="EMBL" id="QDT40475.1"/>
    </source>
</evidence>
<dbReference type="InterPro" id="IPR030868">
    <property type="entry name" value="MqnA"/>
</dbReference>
<accession>A0A517R9D2</accession>
<evidence type="ECO:0000256" key="4">
    <source>
        <dbReference type="HAMAP-Rule" id="MF_00995"/>
    </source>
</evidence>
<feature type="region of interest" description="Disordered" evidence="5">
    <location>
        <begin position="1"/>
        <end position="20"/>
    </location>
</feature>
<evidence type="ECO:0000256" key="2">
    <source>
        <dbReference type="ARBA" id="ARBA00022428"/>
    </source>
</evidence>
<dbReference type="EMBL" id="CP036269">
    <property type="protein sequence ID" value="QDT40475.1"/>
    <property type="molecule type" value="Genomic_DNA"/>
</dbReference>
<dbReference type="EC" id="4.2.1.151" evidence="4"/>
<dbReference type="CDD" id="cd13634">
    <property type="entry name" value="PBP2_Sco4506"/>
    <property type="match status" value="1"/>
</dbReference>
<keyword evidence="3 4" id="KW-0456">Lyase</keyword>
<evidence type="ECO:0000256" key="3">
    <source>
        <dbReference type="ARBA" id="ARBA00023239"/>
    </source>
</evidence>
<dbReference type="HAMAP" id="MF_00995">
    <property type="entry name" value="MqnA"/>
    <property type="match status" value="1"/>
</dbReference>
<dbReference type="UniPathway" id="UPA00079"/>
<dbReference type="Gene3D" id="3.40.190.10">
    <property type="entry name" value="Periplasmic binding protein-like II"/>
    <property type="match status" value="2"/>
</dbReference>
<dbReference type="Proteomes" id="UP000317171">
    <property type="component" value="Chromosome"/>
</dbReference>
<dbReference type="GO" id="GO:0009234">
    <property type="term" value="P:menaquinone biosynthetic process"/>
    <property type="evidence" value="ECO:0007669"/>
    <property type="project" value="UniProtKB-UniRule"/>
</dbReference>
<protein>
    <recommendedName>
        <fullName evidence="4">Chorismate dehydratase</fullName>
        <ecNumber evidence="4">4.2.1.151</ecNumber>
    </recommendedName>
    <alternativeName>
        <fullName evidence="4">Menaquinone biosynthetic enzyme MqnA</fullName>
    </alternativeName>
</protein>
<evidence type="ECO:0000256" key="1">
    <source>
        <dbReference type="ARBA" id="ARBA00004863"/>
    </source>
</evidence>
<keyword evidence="7" id="KW-1185">Reference proteome</keyword>
<dbReference type="OrthoDB" id="9810112at2"/>
<gene>
    <name evidence="4 6" type="primary">mqnA</name>
    <name evidence="6" type="ORF">Pan241w_05320</name>
</gene>
<dbReference type="PANTHER" id="PTHR37690:SF1">
    <property type="entry name" value="CHORISMATE DEHYDRATASE"/>
    <property type="match status" value="1"/>
</dbReference>
<dbReference type="GO" id="GO:0016836">
    <property type="term" value="F:hydro-lyase activity"/>
    <property type="evidence" value="ECO:0007669"/>
    <property type="project" value="UniProtKB-UniRule"/>
</dbReference>
<comment type="similarity">
    <text evidence="4">Belongs to the MqnA/MqnD family. MqnA subfamily.</text>
</comment>
<dbReference type="Pfam" id="PF02621">
    <property type="entry name" value="VitK2_biosynth"/>
    <property type="match status" value="1"/>
</dbReference>
<reference evidence="6 7" key="1">
    <citation type="submission" date="2019-02" db="EMBL/GenBank/DDBJ databases">
        <title>Deep-cultivation of Planctomycetes and their phenomic and genomic characterization uncovers novel biology.</title>
        <authorList>
            <person name="Wiegand S."/>
            <person name="Jogler M."/>
            <person name="Boedeker C."/>
            <person name="Pinto D."/>
            <person name="Vollmers J."/>
            <person name="Rivas-Marin E."/>
            <person name="Kohn T."/>
            <person name="Peeters S.H."/>
            <person name="Heuer A."/>
            <person name="Rast P."/>
            <person name="Oberbeckmann S."/>
            <person name="Bunk B."/>
            <person name="Jeske O."/>
            <person name="Meyerdierks A."/>
            <person name="Storesund J.E."/>
            <person name="Kallscheuer N."/>
            <person name="Luecker S."/>
            <person name="Lage O.M."/>
            <person name="Pohl T."/>
            <person name="Merkel B.J."/>
            <person name="Hornburger P."/>
            <person name="Mueller R.-W."/>
            <person name="Bruemmer F."/>
            <person name="Labrenz M."/>
            <person name="Spormann A.M."/>
            <person name="Op den Camp H."/>
            <person name="Overmann J."/>
            <person name="Amann R."/>
            <person name="Jetten M.S.M."/>
            <person name="Mascher T."/>
            <person name="Medema M.H."/>
            <person name="Devos D.P."/>
            <person name="Kaster A.-K."/>
            <person name="Ovreas L."/>
            <person name="Rohde M."/>
            <person name="Galperin M.Y."/>
            <person name="Jogler C."/>
        </authorList>
    </citation>
    <scope>NUCLEOTIDE SEQUENCE [LARGE SCALE GENOMIC DNA]</scope>
    <source>
        <strain evidence="6 7">Pan241w</strain>
    </source>
</reference>
<dbReference type="AlphaFoldDB" id="A0A517R9D2"/>
<organism evidence="6 7">
    <name type="scientific">Gimesia alba</name>
    <dbReference type="NCBI Taxonomy" id="2527973"/>
    <lineage>
        <taxon>Bacteria</taxon>
        <taxon>Pseudomonadati</taxon>
        <taxon>Planctomycetota</taxon>
        <taxon>Planctomycetia</taxon>
        <taxon>Planctomycetales</taxon>
        <taxon>Planctomycetaceae</taxon>
        <taxon>Gimesia</taxon>
    </lineage>
</organism>
<dbReference type="KEGG" id="gaz:Pan241w_05320"/>
<comment type="pathway">
    <text evidence="1 4">Quinol/quinone metabolism; menaquinone biosynthesis.</text>
</comment>
<dbReference type="InterPro" id="IPR003773">
    <property type="entry name" value="Menaquinone_biosynth"/>
</dbReference>
<sequence length="293" mass="32013">MKTAGYNKSDTATGNESQTIMSDLIPPPIRVGAVSYLNSKPLIEDLEDLADNAELMLDYPSLLADDLAAGRIDVGLVPSIEVIRNPDYEVISNACVATQGPVLSVKMYSRVPLGEIKRLALDMGSRTSATLVRIMLAEQYGVFPEVEPLPIEQTIEATEADAILLIGDRAIHTPETKFVATWDLGEEWLRWTGLPFVFAMWAVRRDQETGNLDTALCRARDKGVAMLDEIARREAPKLGIDVAVAESYLKNNLSFYLGPAECCGLRLFQELAIKTGLAPEGVPLVFRNCISAG</sequence>
<evidence type="ECO:0000256" key="5">
    <source>
        <dbReference type="SAM" id="MobiDB-lite"/>
    </source>
</evidence>
<evidence type="ECO:0000313" key="7">
    <source>
        <dbReference type="Proteomes" id="UP000317171"/>
    </source>
</evidence>